<dbReference type="EMBL" id="FOEN01000026">
    <property type="protein sequence ID" value="SEQ58225.1"/>
    <property type="molecule type" value="Genomic_DNA"/>
</dbReference>
<feature type="chain" id="PRO_5011605731" description="DUF5067 domain-containing protein" evidence="2">
    <location>
        <begin position="23"/>
        <end position="195"/>
    </location>
</feature>
<organism evidence="3 4">
    <name type="scientific">Ignavigranum ruoffiae</name>
    <dbReference type="NCBI Taxonomy" id="89093"/>
    <lineage>
        <taxon>Bacteria</taxon>
        <taxon>Bacillati</taxon>
        <taxon>Bacillota</taxon>
        <taxon>Bacilli</taxon>
        <taxon>Lactobacillales</taxon>
        <taxon>Aerococcaceae</taxon>
        <taxon>Ignavigranum</taxon>
    </lineage>
</organism>
<keyword evidence="4" id="KW-1185">Reference proteome</keyword>
<reference evidence="3 4" key="1">
    <citation type="submission" date="2016-10" db="EMBL/GenBank/DDBJ databases">
        <authorList>
            <person name="de Groot N.N."/>
        </authorList>
    </citation>
    <scope>NUCLEOTIDE SEQUENCE [LARGE SCALE GENOMIC DNA]</scope>
    <source>
        <strain evidence="3 4">DSM 15695</strain>
    </source>
</reference>
<dbReference type="Proteomes" id="UP000198833">
    <property type="component" value="Unassembled WGS sequence"/>
</dbReference>
<protein>
    <recommendedName>
        <fullName evidence="5">DUF5067 domain-containing protein</fullName>
    </recommendedName>
</protein>
<proteinExistence type="predicted"/>
<evidence type="ECO:0000256" key="1">
    <source>
        <dbReference type="SAM" id="Coils"/>
    </source>
</evidence>
<feature type="signal peptide" evidence="2">
    <location>
        <begin position="1"/>
        <end position="22"/>
    </location>
</feature>
<keyword evidence="2" id="KW-0732">Signal</keyword>
<gene>
    <name evidence="3" type="ORF">SAMN04488558_1265</name>
</gene>
<sequence length="195" mass="22857">MKKLIIMLSLIFLSFNGLTVVAQTDEIEELSDDISKLEEELTAKKAVLENLSKDYKKTIEFEEMDMDISEMGFEGYKMTLIERGLDTENYAVPVAYWLIKTEITSSERQSEWDHASAIIVTDEYTDFAQDRKFDFYKKNENDELVFTERDISRNYAKGHVYYYKVLVPIFDKDAKYYLADTTSDDGLRIPMYNQD</sequence>
<accession>A0A1H9H7A6</accession>
<dbReference type="RefSeq" id="WP_092572763.1">
    <property type="nucleotide sequence ID" value="NZ_FOEN01000026.1"/>
</dbReference>
<evidence type="ECO:0000313" key="4">
    <source>
        <dbReference type="Proteomes" id="UP000198833"/>
    </source>
</evidence>
<keyword evidence="1" id="KW-0175">Coiled coil</keyword>
<evidence type="ECO:0000313" key="3">
    <source>
        <dbReference type="EMBL" id="SEQ58225.1"/>
    </source>
</evidence>
<evidence type="ECO:0000256" key="2">
    <source>
        <dbReference type="SAM" id="SignalP"/>
    </source>
</evidence>
<evidence type="ECO:0008006" key="5">
    <source>
        <dbReference type="Google" id="ProtNLM"/>
    </source>
</evidence>
<name>A0A1H9H7A6_9LACT</name>
<feature type="coiled-coil region" evidence="1">
    <location>
        <begin position="20"/>
        <end position="54"/>
    </location>
</feature>
<dbReference type="AlphaFoldDB" id="A0A1H9H7A6"/>
<dbReference type="STRING" id="89093.SAMN04488558_1265"/>